<accession>V2U8C4</accession>
<reference evidence="1 2" key="1">
    <citation type="submission" date="2013-10" db="EMBL/GenBank/DDBJ databases">
        <title>The Genome Sequence of Acinetobacter brisouii CIP 110357.</title>
        <authorList>
            <consortium name="The Broad Institute Genomics Platform"/>
            <consortium name="The Broad Institute Genome Sequencing Center for Infectious Disease"/>
            <person name="Cerqueira G."/>
            <person name="Feldgarden M."/>
            <person name="Courvalin P."/>
            <person name="Grillot-Courvalin C."/>
            <person name="Clermont D."/>
            <person name="Rocha E."/>
            <person name="Yoon E.-J."/>
            <person name="Nemec A."/>
            <person name="Young S.K."/>
            <person name="Zeng Q."/>
            <person name="Gargeya S."/>
            <person name="Fitzgerald M."/>
            <person name="Abouelleil A."/>
            <person name="Alvarado L."/>
            <person name="Berlin A.M."/>
            <person name="Chapman S.B."/>
            <person name="Gainer-Dewar J."/>
            <person name="Goldberg J."/>
            <person name="Gnerre S."/>
            <person name="Griggs A."/>
            <person name="Gujja S."/>
            <person name="Hansen M."/>
            <person name="Howarth C."/>
            <person name="Imamovic A."/>
            <person name="Ireland A."/>
            <person name="Larimer J."/>
            <person name="McCowan C."/>
            <person name="Murphy C."/>
            <person name="Pearson M."/>
            <person name="Poon T.W."/>
            <person name="Priest M."/>
            <person name="Roberts A."/>
            <person name="Saif S."/>
            <person name="Shea T."/>
            <person name="Sykes S."/>
            <person name="Wortman J."/>
            <person name="Nusbaum C."/>
            <person name="Birren B."/>
        </authorList>
    </citation>
    <scope>NUCLEOTIDE SEQUENCE [LARGE SCALE GENOMIC DNA]</scope>
    <source>
        <strain evidence="1 2">CIP 110357</strain>
    </source>
</reference>
<organism evidence="1 2">
    <name type="scientific">Acinetobacter brisouii CIP 110357</name>
    <dbReference type="NCBI Taxonomy" id="1341683"/>
    <lineage>
        <taxon>Bacteria</taxon>
        <taxon>Pseudomonadati</taxon>
        <taxon>Pseudomonadota</taxon>
        <taxon>Gammaproteobacteria</taxon>
        <taxon>Moraxellales</taxon>
        <taxon>Moraxellaceae</taxon>
        <taxon>Acinetobacter</taxon>
    </lineage>
</organism>
<dbReference type="EMBL" id="AYEU01000007">
    <property type="protein sequence ID" value="ESK50633.1"/>
    <property type="molecule type" value="Genomic_DNA"/>
</dbReference>
<keyword evidence="2" id="KW-1185">Reference proteome</keyword>
<sequence>MLSEVGKLHHKNIMSWRSFRSISNPPLCENYSQKLLKLRCFFIKENLKKIKIETEISRAEFC</sequence>
<dbReference type="HOGENOM" id="CLU_2893557_0_0_6"/>
<protein>
    <submittedName>
        <fullName evidence="1">Uncharacterized protein</fullName>
    </submittedName>
</protein>
<comment type="caution">
    <text evidence="1">The sequence shown here is derived from an EMBL/GenBank/DDBJ whole genome shotgun (WGS) entry which is preliminary data.</text>
</comment>
<dbReference type="Proteomes" id="UP000018418">
    <property type="component" value="Unassembled WGS sequence"/>
</dbReference>
<name>V2U8C4_9GAMM</name>
<dbReference type="AlphaFoldDB" id="V2U8C4"/>
<evidence type="ECO:0000313" key="1">
    <source>
        <dbReference type="EMBL" id="ESK50633.1"/>
    </source>
</evidence>
<evidence type="ECO:0000313" key="2">
    <source>
        <dbReference type="Proteomes" id="UP000018418"/>
    </source>
</evidence>
<gene>
    <name evidence="1" type="ORF">P255_02621</name>
</gene>
<proteinExistence type="predicted"/>